<keyword evidence="3" id="KW-0238">DNA-binding</keyword>
<dbReference type="Pfam" id="PF03466">
    <property type="entry name" value="LysR_substrate"/>
    <property type="match status" value="1"/>
</dbReference>
<dbReference type="SUPFAM" id="SSF46785">
    <property type="entry name" value="Winged helix' DNA-binding domain"/>
    <property type="match status" value="1"/>
</dbReference>
<evidence type="ECO:0000256" key="1">
    <source>
        <dbReference type="ARBA" id="ARBA00009437"/>
    </source>
</evidence>
<comment type="similarity">
    <text evidence="1">Belongs to the LysR transcriptional regulatory family.</text>
</comment>
<dbReference type="SUPFAM" id="SSF53850">
    <property type="entry name" value="Periplasmic binding protein-like II"/>
    <property type="match status" value="1"/>
</dbReference>
<evidence type="ECO:0000256" key="4">
    <source>
        <dbReference type="ARBA" id="ARBA00023163"/>
    </source>
</evidence>
<dbReference type="Gene3D" id="3.40.190.290">
    <property type="match status" value="1"/>
</dbReference>
<dbReference type="CDD" id="cd05466">
    <property type="entry name" value="PBP2_LTTR_substrate"/>
    <property type="match status" value="1"/>
</dbReference>
<dbReference type="Pfam" id="PF00126">
    <property type="entry name" value="HTH_1"/>
    <property type="match status" value="1"/>
</dbReference>
<sequence>MKVTIEQLNTFIIVFEEHAFSAAAARLNKHRTSVAQIVGFLEDTLELKLFERDGRKLIPTEQATHLYYYAKQTVEQARSFEHVARSLNFSKLNSINIGYSGILPKIVLSDLRRNLARDFPELSVNFERLDKNEIAKSLEQDRLQFAIVDVDERDAISRIESVFLTHINFAVMAAKGHDLASIAPEQRLDTLKTMRQLVYKEHLDGPMTNKLLLSAKYEVINDLELMIQLIDDGLGWGILPKTVIYYLHRNYSNIQMFDITHLKDDFRIPFALWSKHDHRLSHLKTFISNSFMNSRNEIYQLNKQE</sequence>
<reference evidence="6 7" key="1">
    <citation type="submission" date="2018-01" db="EMBL/GenBank/DDBJ databases">
        <title>Whole genome sequencing of Histamine producing bacteria.</title>
        <authorList>
            <person name="Butler K."/>
        </authorList>
    </citation>
    <scope>NUCLEOTIDE SEQUENCE [LARGE SCALE GENOMIC DNA]</scope>
    <source>
        <strain evidence="6 7">DSM 100436</strain>
    </source>
</reference>
<dbReference type="PANTHER" id="PTHR30126:SF91">
    <property type="entry name" value="LYSR FAMILY TRANSCRIPTIONAL REGULATOR"/>
    <property type="match status" value="1"/>
</dbReference>
<evidence type="ECO:0000313" key="7">
    <source>
        <dbReference type="Proteomes" id="UP000241771"/>
    </source>
</evidence>
<proteinExistence type="inferred from homology"/>
<keyword evidence="2" id="KW-0805">Transcription regulation</keyword>
<dbReference type="Gene3D" id="1.10.10.10">
    <property type="entry name" value="Winged helix-like DNA-binding domain superfamily/Winged helix DNA-binding domain"/>
    <property type="match status" value="1"/>
</dbReference>
<dbReference type="OrthoDB" id="9786526at2"/>
<organism evidence="6 7">
    <name type="scientific">Photobacterium sanctipauli</name>
    <dbReference type="NCBI Taxonomy" id="1342794"/>
    <lineage>
        <taxon>Bacteria</taxon>
        <taxon>Pseudomonadati</taxon>
        <taxon>Pseudomonadota</taxon>
        <taxon>Gammaproteobacteria</taxon>
        <taxon>Vibrionales</taxon>
        <taxon>Vibrionaceae</taxon>
        <taxon>Photobacterium</taxon>
    </lineage>
</organism>
<evidence type="ECO:0000256" key="3">
    <source>
        <dbReference type="ARBA" id="ARBA00023125"/>
    </source>
</evidence>
<dbReference type="PROSITE" id="PS50931">
    <property type="entry name" value="HTH_LYSR"/>
    <property type="match status" value="1"/>
</dbReference>
<dbReference type="InterPro" id="IPR005119">
    <property type="entry name" value="LysR_subst-bd"/>
</dbReference>
<comment type="caution">
    <text evidence="6">The sequence shown here is derived from an EMBL/GenBank/DDBJ whole genome shotgun (WGS) entry which is preliminary data.</text>
</comment>
<dbReference type="GO" id="GO:0000976">
    <property type="term" value="F:transcription cis-regulatory region binding"/>
    <property type="evidence" value="ECO:0007669"/>
    <property type="project" value="TreeGrafter"/>
</dbReference>
<feature type="domain" description="HTH lysR-type" evidence="5">
    <location>
        <begin position="3"/>
        <end position="60"/>
    </location>
</feature>
<protein>
    <submittedName>
        <fullName evidence="6">LysR family transcriptional regulator</fullName>
    </submittedName>
</protein>
<dbReference type="InterPro" id="IPR000847">
    <property type="entry name" value="LysR_HTH_N"/>
</dbReference>
<dbReference type="EMBL" id="PYMA01000015">
    <property type="protein sequence ID" value="PSW17265.1"/>
    <property type="molecule type" value="Genomic_DNA"/>
</dbReference>
<dbReference type="Proteomes" id="UP000241771">
    <property type="component" value="Unassembled WGS sequence"/>
</dbReference>
<dbReference type="AlphaFoldDB" id="A0A2T3NNH0"/>
<evidence type="ECO:0000313" key="6">
    <source>
        <dbReference type="EMBL" id="PSW17265.1"/>
    </source>
</evidence>
<dbReference type="InterPro" id="IPR036390">
    <property type="entry name" value="WH_DNA-bd_sf"/>
</dbReference>
<evidence type="ECO:0000256" key="2">
    <source>
        <dbReference type="ARBA" id="ARBA00023015"/>
    </source>
</evidence>
<gene>
    <name evidence="6" type="ORF">C9I98_19885</name>
</gene>
<keyword evidence="7" id="KW-1185">Reference proteome</keyword>
<evidence type="ECO:0000259" key="5">
    <source>
        <dbReference type="PROSITE" id="PS50931"/>
    </source>
</evidence>
<accession>A0A2T3NNH0</accession>
<dbReference type="GO" id="GO:0003700">
    <property type="term" value="F:DNA-binding transcription factor activity"/>
    <property type="evidence" value="ECO:0007669"/>
    <property type="project" value="InterPro"/>
</dbReference>
<name>A0A2T3NNH0_9GAMM</name>
<dbReference type="PANTHER" id="PTHR30126">
    <property type="entry name" value="HTH-TYPE TRANSCRIPTIONAL REGULATOR"/>
    <property type="match status" value="1"/>
</dbReference>
<dbReference type="InterPro" id="IPR036388">
    <property type="entry name" value="WH-like_DNA-bd_sf"/>
</dbReference>
<dbReference type="RefSeq" id="WP_036821813.1">
    <property type="nucleotide sequence ID" value="NZ_JGVO01000360.1"/>
</dbReference>
<keyword evidence="4" id="KW-0804">Transcription</keyword>